<dbReference type="AlphaFoldDB" id="A0A9P1NA06"/>
<reference evidence="2" key="1">
    <citation type="submission" date="2022-11" db="EMBL/GenBank/DDBJ databases">
        <authorList>
            <person name="Kikuchi T."/>
        </authorList>
    </citation>
    <scope>NUCLEOTIDE SEQUENCE</scope>
    <source>
        <strain evidence="2">PS1010</strain>
    </source>
</reference>
<feature type="chain" id="PRO_5040289835" evidence="1">
    <location>
        <begin position="20"/>
        <end position="94"/>
    </location>
</feature>
<feature type="signal peptide" evidence="1">
    <location>
        <begin position="1"/>
        <end position="19"/>
    </location>
</feature>
<accession>A0A9P1NA06</accession>
<dbReference type="EMBL" id="CANHGI010000006">
    <property type="protein sequence ID" value="CAI5456684.1"/>
    <property type="molecule type" value="Genomic_DNA"/>
</dbReference>
<name>A0A9P1NA06_9PELO</name>
<sequence length="94" mass="11113">MIWPMFLLTILLVFYGVASEEPKKQEAVKDLGLEFKLKLDKEWRENPEYAKKFPDITTIKEDFFERFKFAQGLRTTTPKPDCESSNKVEYGVSW</sequence>
<evidence type="ECO:0000313" key="2">
    <source>
        <dbReference type="EMBL" id="CAI5456684.1"/>
    </source>
</evidence>
<keyword evidence="3" id="KW-1185">Reference proteome</keyword>
<comment type="caution">
    <text evidence="2">The sequence shown here is derived from an EMBL/GenBank/DDBJ whole genome shotgun (WGS) entry which is preliminary data.</text>
</comment>
<keyword evidence="1" id="KW-0732">Signal</keyword>
<organism evidence="2 3">
    <name type="scientific">Caenorhabditis angaria</name>
    <dbReference type="NCBI Taxonomy" id="860376"/>
    <lineage>
        <taxon>Eukaryota</taxon>
        <taxon>Metazoa</taxon>
        <taxon>Ecdysozoa</taxon>
        <taxon>Nematoda</taxon>
        <taxon>Chromadorea</taxon>
        <taxon>Rhabditida</taxon>
        <taxon>Rhabditina</taxon>
        <taxon>Rhabditomorpha</taxon>
        <taxon>Rhabditoidea</taxon>
        <taxon>Rhabditidae</taxon>
        <taxon>Peloderinae</taxon>
        <taxon>Caenorhabditis</taxon>
    </lineage>
</organism>
<gene>
    <name evidence="2" type="ORF">CAMP_LOCUS19321</name>
</gene>
<evidence type="ECO:0000313" key="3">
    <source>
        <dbReference type="Proteomes" id="UP001152747"/>
    </source>
</evidence>
<dbReference type="Proteomes" id="UP001152747">
    <property type="component" value="Unassembled WGS sequence"/>
</dbReference>
<proteinExistence type="predicted"/>
<evidence type="ECO:0000256" key="1">
    <source>
        <dbReference type="SAM" id="SignalP"/>
    </source>
</evidence>
<protein>
    <submittedName>
        <fullName evidence="2">Uncharacterized protein</fullName>
    </submittedName>
</protein>